<dbReference type="InterPro" id="IPR011049">
    <property type="entry name" value="Serralysin-like_metalloprot_C"/>
</dbReference>
<evidence type="ECO:0000256" key="1">
    <source>
        <dbReference type="ARBA" id="ARBA00004241"/>
    </source>
</evidence>
<comment type="subcellular location">
    <subcellularLocation>
        <location evidence="2">Cell outer membrane</location>
    </subcellularLocation>
    <subcellularLocation>
        <location evidence="1">Cell surface</location>
    </subcellularLocation>
</comment>
<feature type="domain" description="Trimeric autotransporter adhesin YadA-like head" evidence="14">
    <location>
        <begin position="56"/>
        <end position="80"/>
    </location>
</feature>
<feature type="compositionally biased region" description="Pro residues" evidence="11">
    <location>
        <begin position="407"/>
        <end position="416"/>
    </location>
</feature>
<proteinExistence type="inferred from homology"/>
<dbReference type="InterPro" id="IPR045584">
    <property type="entry name" value="Pilin-like"/>
</dbReference>
<feature type="domain" description="Trimeric autotransporter adhesin YadA-like head" evidence="14">
    <location>
        <begin position="113"/>
        <end position="135"/>
    </location>
</feature>
<protein>
    <submittedName>
        <fullName evidence="16">YadA-like family protein</fullName>
    </submittedName>
</protein>
<feature type="domain" description="Trimeric autotransporter adhesin YadA-like head" evidence="14">
    <location>
        <begin position="290"/>
        <end position="316"/>
    </location>
</feature>
<comment type="similarity">
    <text evidence="3">Belongs to the autotransporter-2 (AT-2) (TC 1.B.40) family.</text>
</comment>
<evidence type="ECO:0000256" key="7">
    <source>
        <dbReference type="ARBA" id="ARBA00022729"/>
    </source>
</evidence>
<evidence type="ECO:0000259" key="15">
    <source>
        <dbReference type="Pfam" id="PF05662"/>
    </source>
</evidence>
<dbReference type="Pfam" id="PF03895">
    <property type="entry name" value="YadA_anchor"/>
    <property type="match status" value="1"/>
</dbReference>
<keyword evidence="4" id="KW-0813">Transport</keyword>
<feature type="signal peptide" evidence="12">
    <location>
        <begin position="1"/>
        <end position="24"/>
    </location>
</feature>
<dbReference type="InterPro" id="IPR005594">
    <property type="entry name" value="YadA_C"/>
</dbReference>
<comment type="caution">
    <text evidence="16">The sequence shown here is derived from an EMBL/GenBank/DDBJ whole genome shotgun (WGS) entry which is preliminary data.</text>
</comment>
<dbReference type="RefSeq" id="WP_249473528.1">
    <property type="nucleotide sequence ID" value="NZ_JAMBEP010000001.1"/>
</dbReference>
<evidence type="ECO:0000256" key="9">
    <source>
        <dbReference type="ARBA" id="ARBA00023136"/>
    </source>
</evidence>
<keyword evidence="7 12" id="KW-0732">Signal</keyword>
<feature type="domain" description="Trimeric autotransporter adhesin YadA-like head" evidence="14">
    <location>
        <begin position="168"/>
        <end position="188"/>
    </location>
</feature>
<evidence type="ECO:0000256" key="4">
    <source>
        <dbReference type="ARBA" id="ARBA00022448"/>
    </source>
</evidence>
<feature type="domain" description="Trimeric autotransporter adhesin YadA-like head" evidence="14">
    <location>
        <begin position="84"/>
        <end position="108"/>
    </location>
</feature>
<dbReference type="Gene3D" id="3.30.1300.30">
    <property type="entry name" value="GSPII I/J protein-like"/>
    <property type="match status" value="1"/>
</dbReference>
<feature type="domain" description="Trimeric autotransporter adhesin YadA-like head" evidence="14">
    <location>
        <begin position="140"/>
        <end position="165"/>
    </location>
</feature>
<keyword evidence="8" id="KW-0653">Protein transport</keyword>
<dbReference type="SUPFAM" id="SSF54523">
    <property type="entry name" value="Pili subunits"/>
    <property type="match status" value="1"/>
</dbReference>
<feature type="domain" description="Trimeric autotransporter adhesin YadA-like stalk" evidence="15">
    <location>
        <begin position="334"/>
        <end position="364"/>
    </location>
</feature>
<evidence type="ECO:0000256" key="5">
    <source>
        <dbReference type="ARBA" id="ARBA00022452"/>
    </source>
</evidence>
<evidence type="ECO:0000256" key="3">
    <source>
        <dbReference type="ARBA" id="ARBA00005848"/>
    </source>
</evidence>
<feature type="domain" description="Trimeric autotransporter adhesin YadA-like C-terminal membrane anchor" evidence="13">
    <location>
        <begin position="536"/>
        <end position="588"/>
    </location>
</feature>
<dbReference type="InterPro" id="IPR008640">
    <property type="entry name" value="Adhesin_Head_dom"/>
</dbReference>
<evidence type="ECO:0000256" key="11">
    <source>
        <dbReference type="SAM" id="MobiDB-lite"/>
    </source>
</evidence>
<dbReference type="InterPro" id="IPR008635">
    <property type="entry name" value="Coiled_stalk_dom"/>
</dbReference>
<evidence type="ECO:0000256" key="8">
    <source>
        <dbReference type="ARBA" id="ARBA00022927"/>
    </source>
</evidence>
<feature type="chain" id="PRO_5045052276" evidence="12">
    <location>
        <begin position="25"/>
        <end position="588"/>
    </location>
</feature>
<dbReference type="Pfam" id="PF05658">
    <property type="entry name" value="YadA_head"/>
    <property type="match status" value="7"/>
</dbReference>
<keyword evidence="6" id="KW-0812">Transmembrane</keyword>
<keyword evidence="17" id="KW-1185">Reference proteome</keyword>
<evidence type="ECO:0000256" key="2">
    <source>
        <dbReference type="ARBA" id="ARBA00004442"/>
    </source>
</evidence>
<sequence length="588" mass="56835">MKRPIRHALLGAAILMLLSAGAAAGEVCDNTDAGEAGTGSTASGAGAFACGVGSDASGDDSVAFGVDSIASNQFAVAVGNEVVASGYKSSAFGVGNEALGLQSTAVGSMNASSGGSSVAVGYANDSLGDYSSAVGVINNATGQASSAFGASNDASAERSSAFGYGNRASGVASAALGTQTFASGVGSLTFGSRYVIGSAQDSPDTIAAGDYSAAIGWAAHAAGSGSVAFGLRTASTGANSIALGTWWDRDGDGLVTLDVDALGGSTLDSSTETAVATGTSAVAIGAGVAATADHASAFGVDAQASAAGSTALGFGARADRENTVSIGAAGNEHQLVNLLAGTQDTDAVNVGQLHPFATALGGGASYAGGVFVAPSYTIQGNAYGSIGDAFTAVDDRLTALSGQGGIPGPPGPPGPQGPAGQGGNPLSVAYQDASKTGIQLEGAGGTVIGNLAAGAAATDAVNKGQMDAGDAQTLSSANAYTDQQIAQITGFAGEIGAFRNDVNQRFANQDKRISRIGAMGTAMAQMTASAAGIRQRNRLAVGTGVQAGHAALAVGYQRAVNDHATFTLGGAFSGNGEDTVGMGMGVGW</sequence>
<dbReference type="Proteomes" id="UP001431217">
    <property type="component" value="Unassembled WGS sequence"/>
</dbReference>
<evidence type="ECO:0000259" key="13">
    <source>
        <dbReference type="Pfam" id="PF03895"/>
    </source>
</evidence>
<feature type="domain" description="Trimeric autotransporter adhesin YadA-like stalk" evidence="15">
    <location>
        <begin position="448"/>
        <end position="484"/>
    </location>
</feature>
<evidence type="ECO:0000256" key="12">
    <source>
        <dbReference type="SAM" id="SignalP"/>
    </source>
</evidence>
<evidence type="ECO:0000313" key="17">
    <source>
        <dbReference type="Proteomes" id="UP001431217"/>
    </source>
</evidence>
<organism evidence="16 17">
    <name type="scientific">Luteimonas galliterrae</name>
    <dbReference type="NCBI Taxonomy" id="2940486"/>
    <lineage>
        <taxon>Bacteria</taxon>
        <taxon>Pseudomonadati</taxon>
        <taxon>Pseudomonadota</taxon>
        <taxon>Gammaproteobacteria</taxon>
        <taxon>Lysobacterales</taxon>
        <taxon>Lysobacteraceae</taxon>
        <taxon>Luteimonas</taxon>
    </lineage>
</organism>
<dbReference type="CDD" id="cd12820">
    <property type="entry name" value="LbR_YadA-like"/>
    <property type="match status" value="2"/>
</dbReference>
<accession>A0ABT0MIY4</accession>
<evidence type="ECO:0000259" key="14">
    <source>
        <dbReference type="Pfam" id="PF05658"/>
    </source>
</evidence>
<feature type="region of interest" description="Disordered" evidence="11">
    <location>
        <begin position="400"/>
        <end position="428"/>
    </location>
</feature>
<feature type="domain" description="Trimeric autotransporter adhesin YadA-like head" evidence="14">
    <location>
        <begin position="207"/>
        <end position="230"/>
    </location>
</feature>
<keyword evidence="5" id="KW-1134">Transmembrane beta strand</keyword>
<evidence type="ECO:0000256" key="6">
    <source>
        <dbReference type="ARBA" id="ARBA00022692"/>
    </source>
</evidence>
<keyword evidence="10" id="KW-0998">Cell outer membrane</keyword>
<evidence type="ECO:0000256" key="10">
    <source>
        <dbReference type="ARBA" id="ARBA00023237"/>
    </source>
</evidence>
<keyword evidence="9" id="KW-0472">Membrane</keyword>
<reference evidence="16 17" key="1">
    <citation type="submission" date="2022-05" db="EMBL/GenBank/DDBJ databases">
        <title>Luteimonas sp. SX5, whole genome shotgun sequencing project.</title>
        <authorList>
            <person name="Zhao G."/>
            <person name="Shen L."/>
        </authorList>
    </citation>
    <scope>NUCLEOTIDE SEQUENCE [LARGE SCALE GENOMIC DNA]</scope>
    <source>
        <strain evidence="16 17">SX5</strain>
    </source>
</reference>
<dbReference type="Pfam" id="PF05662">
    <property type="entry name" value="YadA_stalk"/>
    <property type="match status" value="2"/>
</dbReference>
<dbReference type="Gene3D" id="2.150.10.10">
    <property type="entry name" value="Serralysin-like metalloprotease, C-terminal"/>
    <property type="match status" value="3"/>
</dbReference>
<evidence type="ECO:0000313" key="16">
    <source>
        <dbReference type="EMBL" id="MCL1634824.1"/>
    </source>
</evidence>
<dbReference type="SUPFAM" id="SSF101967">
    <property type="entry name" value="Adhesin YadA, collagen-binding domain"/>
    <property type="match status" value="2"/>
</dbReference>
<gene>
    <name evidence="16" type="ORF">M2650_09295</name>
</gene>
<name>A0ABT0MIY4_9GAMM</name>
<dbReference type="EMBL" id="JAMBEP010000001">
    <property type="protein sequence ID" value="MCL1634824.1"/>
    <property type="molecule type" value="Genomic_DNA"/>
</dbReference>